<keyword evidence="2" id="KW-1185">Reference proteome</keyword>
<name>A0ABW1YLL2_9GAMM</name>
<reference evidence="2" key="1">
    <citation type="journal article" date="2019" name="Int. J. Syst. Evol. Microbiol.">
        <title>The Global Catalogue of Microorganisms (GCM) 10K type strain sequencing project: providing services to taxonomists for standard genome sequencing and annotation.</title>
        <authorList>
            <consortium name="The Broad Institute Genomics Platform"/>
            <consortium name="The Broad Institute Genome Sequencing Center for Infectious Disease"/>
            <person name="Wu L."/>
            <person name="Ma J."/>
        </authorList>
    </citation>
    <scope>NUCLEOTIDE SEQUENCE [LARGE SCALE GENOMIC DNA]</scope>
    <source>
        <strain evidence="2">CGMCC 1.13718</strain>
    </source>
</reference>
<accession>A0ABW1YLL2</accession>
<dbReference type="Proteomes" id="UP001596425">
    <property type="component" value="Unassembled WGS sequence"/>
</dbReference>
<dbReference type="EMBL" id="JBHSVR010000001">
    <property type="protein sequence ID" value="MFC6632927.1"/>
    <property type="molecule type" value="Genomic_DNA"/>
</dbReference>
<organism evidence="1 2">
    <name type="scientific">Microbulbifer taiwanensis</name>
    <dbReference type="NCBI Taxonomy" id="986746"/>
    <lineage>
        <taxon>Bacteria</taxon>
        <taxon>Pseudomonadati</taxon>
        <taxon>Pseudomonadota</taxon>
        <taxon>Gammaproteobacteria</taxon>
        <taxon>Cellvibrionales</taxon>
        <taxon>Microbulbiferaceae</taxon>
        <taxon>Microbulbifer</taxon>
    </lineage>
</organism>
<proteinExistence type="predicted"/>
<protein>
    <submittedName>
        <fullName evidence="1">Uncharacterized protein</fullName>
    </submittedName>
</protein>
<evidence type="ECO:0000313" key="2">
    <source>
        <dbReference type="Proteomes" id="UP001596425"/>
    </source>
</evidence>
<dbReference type="RefSeq" id="WP_193189629.1">
    <property type="nucleotide sequence ID" value="NZ_JACZFR010000007.1"/>
</dbReference>
<comment type="caution">
    <text evidence="1">The sequence shown here is derived from an EMBL/GenBank/DDBJ whole genome shotgun (WGS) entry which is preliminary data.</text>
</comment>
<evidence type="ECO:0000313" key="1">
    <source>
        <dbReference type="EMBL" id="MFC6632927.1"/>
    </source>
</evidence>
<sequence length="108" mass="11901">MNSLPRLSPSAHVFSKAVAGERTGGLEPASGSEPEFHTTDASRELANAQPGRFRDLNAIEFENWRPEPERQTRSIYSAGKAQDGRDLHPAVTQLGAETSTNVNQYEQY</sequence>
<gene>
    <name evidence="1" type="ORF">ACFQBM_06540</name>
</gene>